<keyword evidence="3" id="KW-1185">Reference proteome</keyword>
<dbReference type="Proteomes" id="UP000555728">
    <property type="component" value="Unassembled WGS sequence"/>
</dbReference>
<dbReference type="RefSeq" id="WP_184438056.1">
    <property type="nucleotide sequence ID" value="NZ_JACIGI010000059.1"/>
</dbReference>
<evidence type="ECO:0000313" key="2">
    <source>
        <dbReference type="EMBL" id="MBB4287878.1"/>
    </source>
</evidence>
<feature type="region of interest" description="Disordered" evidence="1">
    <location>
        <begin position="55"/>
        <end position="102"/>
    </location>
</feature>
<reference evidence="2 3" key="1">
    <citation type="submission" date="2020-08" db="EMBL/GenBank/DDBJ databases">
        <title>Genome sequencing of Purple Non-Sulfur Bacteria from various extreme environments.</title>
        <authorList>
            <person name="Mayer M."/>
        </authorList>
    </citation>
    <scope>NUCLEOTIDE SEQUENCE [LARGE SCALE GENOMIC DNA]</scope>
    <source>
        <strain evidence="2 3">JA135</strain>
    </source>
</reference>
<evidence type="ECO:0000256" key="1">
    <source>
        <dbReference type="SAM" id="MobiDB-lite"/>
    </source>
</evidence>
<feature type="compositionally biased region" description="Basic and acidic residues" evidence="1">
    <location>
        <begin position="220"/>
        <end position="236"/>
    </location>
</feature>
<feature type="compositionally biased region" description="Basic and acidic residues" evidence="1">
    <location>
        <begin position="55"/>
        <end position="70"/>
    </location>
</feature>
<proteinExistence type="predicted"/>
<dbReference type="EMBL" id="JACIGI010000059">
    <property type="protein sequence ID" value="MBB4287878.1"/>
    <property type="molecule type" value="Genomic_DNA"/>
</dbReference>
<sequence>MTLKEVWEEAREASREAGKNIANDFSGPAAPLDASLVAPLDASLDAPLVSKVALEGHFDQAPRETREAHTEPSSPEATQPPGKQRRPLLGLPGAGKGDAGGEEGVVVSQCAEVGTFDQDTGKGDTGGEEAKKPMFIHTFDPETGEEVVWKWVVVSGGKWSLVVVKTRTCTLRCKHCGKEFVPPVHQRRTYCSPECSEEGQKKRVREAVRRWKQRQKQRKVRIDTSARSEKHPAGGF</sequence>
<protein>
    <submittedName>
        <fullName evidence="2">Uncharacterized protein</fullName>
    </submittedName>
</protein>
<evidence type="ECO:0000313" key="3">
    <source>
        <dbReference type="Proteomes" id="UP000555728"/>
    </source>
</evidence>
<feature type="compositionally biased region" description="Basic residues" evidence="1">
    <location>
        <begin position="210"/>
        <end position="219"/>
    </location>
</feature>
<gene>
    <name evidence="2" type="ORF">GGD88_003637</name>
</gene>
<accession>A0A7W6WML4</accession>
<feature type="region of interest" description="Disordered" evidence="1">
    <location>
        <begin position="209"/>
        <end position="236"/>
    </location>
</feature>
<organism evidence="2 3">
    <name type="scientific">Roseospira goensis</name>
    <dbReference type="NCBI Taxonomy" id="391922"/>
    <lineage>
        <taxon>Bacteria</taxon>
        <taxon>Pseudomonadati</taxon>
        <taxon>Pseudomonadota</taxon>
        <taxon>Alphaproteobacteria</taxon>
        <taxon>Rhodospirillales</taxon>
        <taxon>Rhodospirillaceae</taxon>
        <taxon>Roseospira</taxon>
    </lineage>
</organism>
<name>A0A7W6WML4_9PROT</name>
<comment type="caution">
    <text evidence="2">The sequence shown here is derived from an EMBL/GenBank/DDBJ whole genome shotgun (WGS) entry which is preliminary data.</text>
</comment>
<dbReference type="AlphaFoldDB" id="A0A7W6WML4"/>